<proteinExistence type="predicted"/>
<sequence>MITRSIQVTCEARRVDEVGVGAVVVEYHPRRAARRVQTLGGEIVAALHGDLPRLFHQQMVHLAPHIAHSFALLLEGLGQHQQDVRLVARLSRHPPPLALATLKIESGGIWKDGGRFAATALPGTK</sequence>
<dbReference type="AlphaFoldDB" id="A0A9W6X178"/>
<evidence type="ECO:0000313" key="1">
    <source>
        <dbReference type="EMBL" id="GMF26484.1"/>
    </source>
</evidence>
<name>A0A9W6X178_9STRA</name>
<protein>
    <submittedName>
        <fullName evidence="1">Unnamed protein product</fullName>
    </submittedName>
</protein>
<comment type="caution">
    <text evidence="1">The sequence shown here is derived from an EMBL/GenBank/DDBJ whole genome shotgun (WGS) entry which is preliminary data.</text>
</comment>
<reference evidence="1" key="1">
    <citation type="submission" date="2023-04" db="EMBL/GenBank/DDBJ databases">
        <title>Phytophthora fragariaefolia NBRC 109709.</title>
        <authorList>
            <person name="Ichikawa N."/>
            <person name="Sato H."/>
            <person name="Tonouchi N."/>
        </authorList>
    </citation>
    <scope>NUCLEOTIDE SEQUENCE</scope>
    <source>
        <strain evidence="1">NBRC 109709</strain>
    </source>
</reference>
<dbReference type="Proteomes" id="UP001165121">
    <property type="component" value="Unassembled WGS sequence"/>
</dbReference>
<organism evidence="1 2">
    <name type="scientific">Phytophthora fragariaefolia</name>
    <dbReference type="NCBI Taxonomy" id="1490495"/>
    <lineage>
        <taxon>Eukaryota</taxon>
        <taxon>Sar</taxon>
        <taxon>Stramenopiles</taxon>
        <taxon>Oomycota</taxon>
        <taxon>Peronosporomycetes</taxon>
        <taxon>Peronosporales</taxon>
        <taxon>Peronosporaceae</taxon>
        <taxon>Phytophthora</taxon>
    </lineage>
</organism>
<accession>A0A9W6X178</accession>
<dbReference type="EMBL" id="BSXT01000397">
    <property type="protein sequence ID" value="GMF26484.1"/>
    <property type="molecule type" value="Genomic_DNA"/>
</dbReference>
<keyword evidence="2" id="KW-1185">Reference proteome</keyword>
<evidence type="ECO:0000313" key="2">
    <source>
        <dbReference type="Proteomes" id="UP001165121"/>
    </source>
</evidence>
<gene>
    <name evidence="1" type="ORF">Pfra01_000501700</name>
</gene>